<name>X0TRE3_9ZZZZ</name>
<sequence>TSPQKDLEVEETYNPEEKPAEDEPKPRFKEVMRNGKKCKVRLKPIAK</sequence>
<reference evidence="2" key="1">
    <citation type="journal article" date="2014" name="Front. Microbiol.">
        <title>High frequency of phylogenetically diverse reductive dehalogenase-homologous genes in deep subseafloor sedimentary metagenomes.</title>
        <authorList>
            <person name="Kawai M."/>
            <person name="Futagami T."/>
            <person name="Toyoda A."/>
            <person name="Takaki Y."/>
            <person name="Nishi S."/>
            <person name="Hori S."/>
            <person name="Arai W."/>
            <person name="Tsubouchi T."/>
            <person name="Morono Y."/>
            <person name="Uchiyama I."/>
            <person name="Ito T."/>
            <person name="Fujiyama A."/>
            <person name="Inagaki F."/>
            <person name="Takami H."/>
        </authorList>
    </citation>
    <scope>NUCLEOTIDE SEQUENCE</scope>
    <source>
        <strain evidence="2">Expedition CK06-06</strain>
    </source>
</reference>
<dbReference type="EMBL" id="BARS01013370">
    <property type="protein sequence ID" value="GAF96128.1"/>
    <property type="molecule type" value="Genomic_DNA"/>
</dbReference>
<feature type="non-terminal residue" evidence="2">
    <location>
        <position position="1"/>
    </location>
</feature>
<proteinExistence type="predicted"/>
<organism evidence="2">
    <name type="scientific">marine sediment metagenome</name>
    <dbReference type="NCBI Taxonomy" id="412755"/>
    <lineage>
        <taxon>unclassified sequences</taxon>
        <taxon>metagenomes</taxon>
        <taxon>ecological metagenomes</taxon>
    </lineage>
</organism>
<feature type="compositionally biased region" description="Basic residues" evidence="1">
    <location>
        <begin position="34"/>
        <end position="47"/>
    </location>
</feature>
<gene>
    <name evidence="2" type="ORF">S01H1_23261</name>
</gene>
<accession>X0TRE3</accession>
<evidence type="ECO:0000256" key="1">
    <source>
        <dbReference type="SAM" id="MobiDB-lite"/>
    </source>
</evidence>
<feature type="compositionally biased region" description="Basic and acidic residues" evidence="1">
    <location>
        <begin position="15"/>
        <end position="33"/>
    </location>
</feature>
<comment type="caution">
    <text evidence="2">The sequence shown here is derived from an EMBL/GenBank/DDBJ whole genome shotgun (WGS) entry which is preliminary data.</text>
</comment>
<protein>
    <submittedName>
        <fullName evidence="2">Uncharacterized protein</fullName>
    </submittedName>
</protein>
<evidence type="ECO:0000313" key="2">
    <source>
        <dbReference type="EMBL" id="GAF96128.1"/>
    </source>
</evidence>
<dbReference type="AlphaFoldDB" id="X0TRE3"/>
<feature type="region of interest" description="Disordered" evidence="1">
    <location>
        <begin position="1"/>
        <end position="47"/>
    </location>
</feature>